<keyword evidence="7" id="KW-0645">Protease</keyword>
<dbReference type="NCBIfam" id="TIGR02227">
    <property type="entry name" value="sigpep_I_bact"/>
    <property type="match status" value="1"/>
</dbReference>
<dbReference type="InterPro" id="IPR036286">
    <property type="entry name" value="LexA/Signal_pep-like_sf"/>
</dbReference>
<dbReference type="eggNOG" id="COG0681">
    <property type="taxonomic scope" value="Bacteria"/>
</dbReference>
<feature type="active site" evidence="6">
    <location>
        <position position="45"/>
    </location>
</feature>
<dbReference type="PROSITE" id="PS00760">
    <property type="entry name" value="SPASE_I_2"/>
    <property type="match status" value="1"/>
</dbReference>
<evidence type="ECO:0000256" key="2">
    <source>
        <dbReference type="ARBA" id="ARBA00004401"/>
    </source>
</evidence>
<evidence type="ECO:0000256" key="7">
    <source>
        <dbReference type="RuleBase" id="RU362042"/>
    </source>
</evidence>
<dbReference type="RefSeq" id="WP_074949534.1">
    <property type="nucleotide sequence ID" value="NZ_FPBV01000002.1"/>
</dbReference>
<evidence type="ECO:0000256" key="5">
    <source>
        <dbReference type="ARBA" id="ARBA00022801"/>
    </source>
</evidence>
<dbReference type="AlphaFoldDB" id="A0A1I7GDM9"/>
<evidence type="ECO:0000259" key="8">
    <source>
        <dbReference type="Pfam" id="PF10502"/>
    </source>
</evidence>
<gene>
    <name evidence="9" type="ORF">SAMN05421543_102152</name>
</gene>
<dbReference type="GO" id="GO:0006465">
    <property type="term" value="P:signal peptide processing"/>
    <property type="evidence" value="ECO:0007669"/>
    <property type="project" value="InterPro"/>
</dbReference>
<dbReference type="Proteomes" id="UP000183508">
    <property type="component" value="Unassembled WGS sequence"/>
</dbReference>
<keyword evidence="7" id="KW-0812">Transmembrane</keyword>
<keyword evidence="5 7" id="KW-0378">Hydrolase</keyword>
<dbReference type="InterPro" id="IPR000223">
    <property type="entry name" value="Pept_S26A_signal_pept_1"/>
</dbReference>
<dbReference type="InterPro" id="IPR019533">
    <property type="entry name" value="Peptidase_S26"/>
</dbReference>
<dbReference type="PRINTS" id="PR00727">
    <property type="entry name" value="LEADERPTASE"/>
</dbReference>
<organism evidence="9 10">
    <name type="scientific">Alicyclobacillus macrosporangiidus</name>
    <dbReference type="NCBI Taxonomy" id="392015"/>
    <lineage>
        <taxon>Bacteria</taxon>
        <taxon>Bacillati</taxon>
        <taxon>Bacillota</taxon>
        <taxon>Bacilli</taxon>
        <taxon>Bacillales</taxon>
        <taxon>Alicyclobacillaceae</taxon>
        <taxon>Alicyclobacillus</taxon>
    </lineage>
</organism>
<accession>A0A1I7GDM9</accession>
<evidence type="ECO:0000256" key="1">
    <source>
        <dbReference type="ARBA" id="ARBA00000677"/>
    </source>
</evidence>
<dbReference type="CDD" id="cd06530">
    <property type="entry name" value="S26_SPase_I"/>
    <property type="match status" value="1"/>
</dbReference>
<evidence type="ECO:0000313" key="9">
    <source>
        <dbReference type="EMBL" id="SFU46554.1"/>
    </source>
</evidence>
<feature type="transmembrane region" description="Helical" evidence="7">
    <location>
        <begin position="17"/>
        <end position="36"/>
    </location>
</feature>
<feature type="active site" evidence="6">
    <location>
        <position position="88"/>
    </location>
</feature>
<evidence type="ECO:0000256" key="3">
    <source>
        <dbReference type="ARBA" id="ARBA00009370"/>
    </source>
</evidence>
<evidence type="ECO:0000256" key="6">
    <source>
        <dbReference type="PIRSR" id="PIRSR600223-1"/>
    </source>
</evidence>
<comment type="similarity">
    <text evidence="3 7">Belongs to the peptidase S26 family.</text>
</comment>
<dbReference type="Pfam" id="PF10502">
    <property type="entry name" value="Peptidase_S26"/>
    <property type="match status" value="1"/>
</dbReference>
<dbReference type="PROSITE" id="PS00761">
    <property type="entry name" value="SPASE_I_3"/>
    <property type="match status" value="1"/>
</dbReference>
<reference evidence="10" key="1">
    <citation type="submission" date="2016-10" db="EMBL/GenBank/DDBJ databases">
        <authorList>
            <person name="Varghese N."/>
        </authorList>
    </citation>
    <scope>NUCLEOTIDE SEQUENCE [LARGE SCALE GENOMIC DNA]</scope>
    <source>
        <strain evidence="10">DSM 17980</strain>
    </source>
</reference>
<dbReference type="PANTHER" id="PTHR43390:SF1">
    <property type="entry name" value="CHLOROPLAST PROCESSING PEPTIDASE"/>
    <property type="match status" value="1"/>
</dbReference>
<dbReference type="InterPro" id="IPR019757">
    <property type="entry name" value="Pept_S26A_signal_pept_1_Lys-AS"/>
</dbReference>
<dbReference type="EC" id="3.4.21.89" evidence="4 7"/>
<dbReference type="EMBL" id="FPBV01000002">
    <property type="protein sequence ID" value="SFU46554.1"/>
    <property type="molecule type" value="Genomic_DNA"/>
</dbReference>
<name>A0A1I7GDM9_9BACL</name>
<dbReference type="GO" id="GO:0005886">
    <property type="term" value="C:plasma membrane"/>
    <property type="evidence" value="ECO:0007669"/>
    <property type="project" value="UniProtKB-SubCell"/>
</dbReference>
<protein>
    <recommendedName>
        <fullName evidence="4 7">Signal peptidase I</fullName>
        <ecNumber evidence="4 7">3.4.21.89</ecNumber>
    </recommendedName>
</protein>
<comment type="subcellular location">
    <subcellularLocation>
        <location evidence="2">Cell membrane</location>
        <topology evidence="2">Single-pass type II membrane protein</topology>
    </subcellularLocation>
    <subcellularLocation>
        <location evidence="7">Membrane</location>
        <topology evidence="7">Single-pass type II membrane protein</topology>
    </subcellularLocation>
</comment>
<dbReference type="InterPro" id="IPR019758">
    <property type="entry name" value="Pept_S26A_signal_pept_1_CS"/>
</dbReference>
<keyword evidence="7" id="KW-0472">Membrane</keyword>
<dbReference type="GO" id="GO:0009003">
    <property type="term" value="F:signal peptidase activity"/>
    <property type="evidence" value="ECO:0007669"/>
    <property type="project" value="UniProtKB-EC"/>
</dbReference>
<proteinExistence type="inferred from homology"/>
<dbReference type="STRING" id="392015.SAMN05421543_102152"/>
<dbReference type="GO" id="GO:0004252">
    <property type="term" value="F:serine-type endopeptidase activity"/>
    <property type="evidence" value="ECO:0007669"/>
    <property type="project" value="InterPro"/>
</dbReference>
<evidence type="ECO:0000313" key="10">
    <source>
        <dbReference type="Proteomes" id="UP000183508"/>
    </source>
</evidence>
<evidence type="ECO:0000256" key="4">
    <source>
        <dbReference type="ARBA" id="ARBA00013208"/>
    </source>
</evidence>
<feature type="domain" description="Peptidase S26" evidence="8">
    <location>
        <begin position="15"/>
        <end position="170"/>
    </location>
</feature>
<dbReference type="SUPFAM" id="SSF51306">
    <property type="entry name" value="LexA/Signal peptidase"/>
    <property type="match status" value="1"/>
</dbReference>
<dbReference type="OrthoDB" id="9802919at2"/>
<keyword evidence="7" id="KW-1133">Transmembrane helix</keyword>
<keyword evidence="10" id="KW-1185">Reference proteome</keyword>
<dbReference type="Gene3D" id="2.10.109.10">
    <property type="entry name" value="Umud Fragment, subunit A"/>
    <property type="match status" value="1"/>
</dbReference>
<sequence length="179" mass="20563">MAETQAKRSVWKELWDWVWPIALGVLIALGIRHWVVDLNRVPSSSMRPTIMDPCLILTNHLATEFGQPYRGEVVVFHFPDDPSKIFVKRIIGMPGDTVTIHDGKVFVNNQPLKEPYLDQPTSGNWGPYHVPDGEYFMLGDNRTVSEDSRYWQNTYVPRSYIIGKAEFVLWPLGAAHRIQ</sequence>
<dbReference type="PANTHER" id="PTHR43390">
    <property type="entry name" value="SIGNAL PEPTIDASE I"/>
    <property type="match status" value="1"/>
</dbReference>
<comment type="catalytic activity">
    <reaction evidence="1 7">
        <text>Cleavage of hydrophobic, N-terminal signal or leader sequences from secreted and periplasmic proteins.</text>
        <dbReference type="EC" id="3.4.21.89"/>
    </reaction>
</comment>